<evidence type="ECO:0000313" key="3">
    <source>
        <dbReference type="EMBL" id="KAF7731578.1"/>
    </source>
</evidence>
<keyword evidence="4" id="KW-1185">Reference proteome</keyword>
<dbReference type="OrthoDB" id="2278929at2759"/>
<gene>
    <name evidence="3" type="ORF">EC973_009342</name>
</gene>
<feature type="transmembrane region" description="Helical" evidence="2">
    <location>
        <begin position="158"/>
        <end position="184"/>
    </location>
</feature>
<evidence type="ECO:0000256" key="1">
    <source>
        <dbReference type="SAM" id="MobiDB-lite"/>
    </source>
</evidence>
<dbReference type="Proteomes" id="UP000605846">
    <property type="component" value="Unassembled WGS sequence"/>
</dbReference>
<feature type="region of interest" description="Disordered" evidence="1">
    <location>
        <begin position="130"/>
        <end position="150"/>
    </location>
</feature>
<dbReference type="AlphaFoldDB" id="A0A8H7BX91"/>
<keyword evidence="2" id="KW-0812">Transmembrane</keyword>
<comment type="caution">
    <text evidence="3">The sequence shown here is derived from an EMBL/GenBank/DDBJ whole genome shotgun (WGS) entry which is preliminary data.</text>
</comment>
<keyword evidence="2" id="KW-1133">Transmembrane helix</keyword>
<keyword evidence="2" id="KW-0472">Membrane</keyword>
<organism evidence="3 4">
    <name type="scientific">Apophysomyces ossiformis</name>
    <dbReference type="NCBI Taxonomy" id="679940"/>
    <lineage>
        <taxon>Eukaryota</taxon>
        <taxon>Fungi</taxon>
        <taxon>Fungi incertae sedis</taxon>
        <taxon>Mucoromycota</taxon>
        <taxon>Mucoromycotina</taxon>
        <taxon>Mucoromycetes</taxon>
        <taxon>Mucorales</taxon>
        <taxon>Mucorineae</taxon>
        <taxon>Mucoraceae</taxon>
        <taxon>Apophysomyces</taxon>
    </lineage>
</organism>
<dbReference type="EMBL" id="JABAYA010000009">
    <property type="protein sequence ID" value="KAF7731578.1"/>
    <property type="molecule type" value="Genomic_DNA"/>
</dbReference>
<sequence length="344" mass="38132">MEKRQDIPCQDKGNGYAFCSPLWTDTCYPFYSFSDRLNLFLYYKENYAYRAIKNWTDLVRKDGELPVTVDDSWFPTQLEPGSGNKTWTLYGYYLPAGLDPTAELVSPESQYPRPFNFSAVQFAYATDGSSASGGRGAARTDDQQGSDQSTSHGALLPAWAIAVIVIGAVALLATAATLIILAVLRTRRRKRTNKLMPSATVRDMDRVDRNYDMINKPAPPYDGGSIYSTTPMISADGNARFTDPQRLSALENSSRPSIAGYASTSKLSDGTMLTDTFRAAIHRSDWSSHETDEQRRRRLGEELLQQQLAEEGASVKHAERRPTRIQCVAGEESQAVMGVPAQLP</sequence>
<evidence type="ECO:0000313" key="4">
    <source>
        <dbReference type="Proteomes" id="UP000605846"/>
    </source>
</evidence>
<proteinExistence type="predicted"/>
<reference evidence="3" key="1">
    <citation type="submission" date="2020-01" db="EMBL/GenBank/DDBJ databases">
        <title>Genome Sequencing of Three Apophysomyces-Like Fungal Strains Confirms a Novel Fungal Genus in the Mucoromycota with divergent Burkholderia-like Endosymbiotic Bacteria.</title>
        <authorList>
            <person name="Stajich J.E."/>
            <person name="Macias A.M."/>
            <person name="Carter-House D."/>
            <person name="Lovett B."/>
            <person name="Kasson L.R."/>
            <person name="Berry K."/>
            <person name="Grigoriev I."/>
            <person name="Chang Y."/>
            <person name="Spatafora J."/>
            <person name="Kasson M.T."/>
        </authorList>
    </citation>
    <scope>NUCLEOTIDE SEQUENCE</scope>
    <source>
        <strain evidence="3">NRRL A-21654</strain>
    </source>
</reference>
<name>A0A8H7BX91_9FUNG</name>
<evidence type="ECO:0000256" key="2">
    <source>
        <dbReference type="SAM" id="Phobius"/>
    </source>
</evidence>
<accession>A0A8H7BX91</accession>
<protein>
    <submittedName>
        <fullName evidence="3">Uncharacterized protein</fullName>
    </submittedName>
</protein>